<reference evidence="2" key="1">
    <citation type="journal article" date="2019" name="Int. J. Syst. Evol. Microbiol.">
        <title>The Global Catalogue of Microorganisms (GCM) 10K type strain sequencing project: providing services to taxonomists for standard genome sequencing and annotation.</title>
        <authorList>
            <consortium name="The Broad Institute Genomics Platform"/>
            <consortium name="The Broad Institute Genome Sequencing Center for Infectious Disease"/>
            <person name="Wu L."/>
            <person name="Ma J."/>
        </authorList>
    </citation>
    <scope>NUCLEOTIDE SEQUENCE [LARGE SCALE GENOMIC DNA]</scope>
    <source>
        <strain evidence="2">YJ-61-S</strain>
    </source>
</reference>
<dbReference type="SUPFAM" id="SSF48452">
    <property type="entry name" value="TPR-like"/>
    <property type="match status" value="1"/>
</dbReference>
<dbReference type="InterPro" id="IPR008969">
    <property type="entry name" value="CarboxyPept-like_regulatory"/>
</dbReference>
<dbReference type="EMBL" id="JBHSFV010000003">
    <property type="protein sequence ID" value="MFC4633629.1"/>
    <property type="molecule type" value="Genomic_DNA"/>
</dbReference>
<keyword evidence="2" id="KW-1185">Reference proteome</keyword>
<protein>
    <submittedName>
        <fullName evidence="1">Carboxypeptidase-like regulatory domain-containing protein</fullName>
    </submittedName>
</protein>
<organism evidence="1 2">
    <name type="scientific">Dokdonia ponticola</name>
    <dbReference type="NCBI Taxonomy" id="2041041"/>
    <lineage>
        <taxon>Bacteria</taxon>
        <taxon>Pseudomonadati</taxon>
        <taxon>Bacteroidota</taxon>
        <taxon>Flavobacteriia</taxon>
        <taxon>Flavobacteriales</taxon>
        <taxon>Flavobacteriaceae</taxon>
        <taxon>Dokdonia</taxon>
    </lineage>
</organism>
<dbReference type="Gene3D" id="2.170.130.10">
    <property type="entry name" value="TonB-dependent receptor, plug domain"/>
    <property type="match status" value="1"/>
</dbReference>
<dbReference type="Proteomes" id="UP001596043">
    <property type="component" value="Unassembled WGS sequence"/>
</dbReference>
<evidence type="ECO:0000313" key="1">
    <source>
        <dbReference type="EMBL" id="MFC4633629.1"/>
    </source>
</evidence>
<evidence type="ECO:0000313" key="2">
    <source>
        <dbReference type="Proteomes" id="UP001596043"/>
    </source>
</evidence>
<dbReference type="SUPFAM" id="SSF49464">
    <property type="entry name" value="Carboxypeptidase regulatory domain-like"/>
    <property type="match status" value="2"/>
</dbReference>
<name>A0ABV9HTY6_9FLAO</name>
<dbReference type="Gene3D" id="1.25.40.10">
    <property type="entry name" value="Tetratricopeptide repeat domain"/>
    <property type="match status" value="1"/>
</dbReference>
<gene>
    <name evidence="1" type="ORF">ACFO3O_06900</name>
</gene>
<dbReference type="RefSeq" id="WP_379977843.1">
    <property type="nucleotide sequence ID" value="NZ_JBHSFV010000003.1"/>
</dbReference>
<dbReference type="Pfam" id="PF13715">
    <property type="entry name" value="CarbopepD_reg_2"/>
    <property type="match status" value="1"/>
</dbReference>
<dbReference type="InterPro" id="IPR011990">
    <property type="entry name" value="TPR-like_helical_dom_sf"/>
</dbReference>
<dbReference type="SUPFAM" id="SSF56935">
    <property type="entry name" value="Porins"/>
    <property type="match status" value="1"/>
</dbReference>
<proteinExistence type="predicted"/>
<comment type="caution">
    <text evidence="1">The sequence shown here is derived from an EMBL/GenBank/DDBJ whole genome shotgun (WGS) entry which is preliminary data.</text>
</comment>
<sequence length="1015" mass="114397">MKKDITLFFCLILCAFYTINTEAQYVSNGPYTTLKARILHEETQKPIPFVNVGFIGKGIGSVTNEQGYFELTYRTDKIKKSDVIQFSMIGFKTKKTPIGAINSLLSSKNIITLTPELYNLEEIVLGDKKIKNTTIGNSKIDTEKFGYWKNELGLGGEIASKIRIKKKRTQLKSLNVNVLENLSDSIRVRVNVYDIDPIFRIPKNNILNTAIYHTISRKSGVERIPLSTYKIFVDTDVIVSIELIEIYGDRIGFAVAGSGNKKPSYTRSISQDYWKSHMKDAMAFTMDASYPLEKGAKEILDRPIPEAVTIFWDASAKAKNRNLYAEIELIERYLKTFKNIDVTVRKFAFGYIESKEFSVTNGKPDAVIDFLENTNYEGTSDYTAVTETISKKLGYTLIFTDGYTFFSDLEPVFNNTTFTISSAKNVNKEILEEVALYTDGLYLDLTTFSPKKALEYLLKDLSTVTEEAAESTVKIAGSITSEIGFLEGARIGVQGSFNEVISDSSGTFEIYAQEGDELEIRFPGMKTKKVQATASTKMRITLETEGSWLEEVVLEAARKEEEKVATASGKKNTDAVGFKTNIITEEDISPSFLTLGDILRRLSSIRVERDPITGEEIYVNPRTMSITQQVLPIVVVNGIVYEQVDGGVPPLNPQDIVSVEVITSLSASGLYGTLGRGGSIIVETKSGTDYYAQKNKREEVPSALIEGNDYVADDVAVLDTTLNKPFYLIQLEKATTLEEAINTYNTYKNTSLEDPIVFYTDVATYFKKWDRNTALRILSNLPETVSGDIEVLKLMAYHLESFKEDQLANTLYKKILEFAPDRIQSYRDLAVSHQQVGNYQEAFELYKQILANETAALDFSPLKKTAEFEIMRLLTFHKSKVSFQDVSNELLAVGFKKDRRLVFEWTNPQADFQIQFVNPTGKYFTWEHSVYANQERLKDGLSKGYSIEEFALDDAPPGEWIINVQYLGEDNVQPPSYLKYTLYLNYATSQETKEVKLIKLFQQKGKTTVGTLTLN</sequence>
<accession>A0ABV9HTY6</accession>
<dbReference type="InterPro" id="IPR037066">
    <property type="entry name" value="Plug_dom_sf"/>
</dbReference>